<dbReference type="InterPro" id="IPR029903">
    <property type="entry name" value="RmlD-like-bd"/>
</dbReference>
<evidence type="ECO:0000259" key="1">
    <source>
        <dbReference type="Pfam" id="PF04321"/>
    </source>
</evidence>
<sequence>MLIVGVTSEGELGESIANFFDNVIVITSPQKVIEEKPTVVIHTFEIPYSEANKNKTLAWNINAWYAINIARAANKIKAVNVYLSTFMIFDGKKGYYSETSTPNPLNYYGLTKLVGESGIMSLGNYLIIRLGLLYSMQYKGLLFPFIKTMIKRRKIKCNVNFYVSPITVSEASEIISSLIKKEIRGVVNLGGKRRSIYNVCKELGEMFETEVIPYEGGYFDFSLDSWLLNSLGFSVRS</sequence>
<dbReference type="InterPro" id="IPR036291">
    <property type="entry name" value="NAD(P)-bd_dom_sf"/>
</dbReference>
<dbReference type="Pfam" id="PF04321">
    <property type="entry name" value="RmlD_sub_bind"/>
    <property type="match status" value="1"/>
</dbReference>
<dbReference type="PANTHER" id="PTHR43242:SF1">
    <property type="entry name" value="NAD(P)-BINDING ROSSMANN-FOLD SUPERFAMILY PROTEIN"/>
    <property type="match status" value="1"/>
</dbReference>
<dbReference type="EMBL" id="AP031322">
    <property type="protein sequence ID" value="BFH72833.1"/>
    <property type="molecule type" value="Genomic_DNA"/>
</dbReference>
<proteinExistence type="predicted"/>
<feature type="domain" description="RmlD-like substrate binding" evidence="1">
    <location>
        <begin position="31"/>
        <end position="186"/>
    </location>
</feature>
<dbReference type="Gene3D" id="3.40.50.720">
    <property type="entry name" value="NAD(P)-binding Rossmann-like Domain"/>
    <property type="match status" value="1"/>
</dbReference>
<dbReference type="PANTHER" id="PTHR43242">
    <property type="entry name" value="NAD(P)-BINDING ROSSMANN-FOLD SUPERFAMILY PROTEIN"/>
    <property type="match status" value="1"/>
</dbReference>
<accession>A0AAT9GPS1</accession>
<name>A0AAT9GPS1_9CREN</name>
<dbReference type="AlphaFoldDB" id="A0AAT9GPS1"/>
<evidence type="ECO:0000313" key="2">
    <source>
        <dbReference type="EMBL" id="BFH72833.1"/>
    </source>
</evidence>
<gene>
    <name evidence="2" type="ORF">SJAV_07770</name>
</gene>
<dbReference type="KEGG" id="sjv:SJAV_07770"/>
<dbReference type="SUPFAM" id="SSF51735">
    <property type="entry name" value="NAD(P)-binding Rossmann-fold domains"/>
    <property type="match status" value="1"/>
</dbReference>
<protein>
    <submittedName>
        <fullName evidence="2">Sugar nucleotide-binding protein</fullName>
    </submittedName>
</protein>
<reference evidence="2" key="1">
    <citation type="submission" date="2024-03" db="EMBL/GenBank/DDBJ databases">
        <title>Complete genome sequence of Sulfurisphaera javensis strain KD-1.</title>
        <authorList>
            <person name="Sakai H."/>
            <person name="Nur N."/>
            <person name="Suwanto A."/>
            <person name="Kurosawa N."/>
        </authorList>
    </citation>
    <scope>NUCLEOTIDE SEQUENCE</scope>
    <source>
        <strain evidence="2">KD-1</strain>
    </source>
</reference>
<organism evidence="2">
    <name type="scientific">Sulfurisphaera javensis</name>
    <dbReference type="NCBI Taxonomy" id="2049879"/>
    <lineage>
        <taxon>Archaea</taxon>
        <taxon>Thermoproteota</taxon>
        <taxon>Thermoprotei</taxon>
        <taxon>Sulfolobales</taxon>
        <taxon>Sulfolobaceae</taxon>
        <taxon>Sulfurisphaera</taxon>
    </lineage>
</organism>